<evidence type="ECO:0000256" key="1">
    <source>
        <dbReference type="ARBA" id="ARBA00022857"/>
    </source>
</evidence>
<feature type="domain" description="NAD-dependent epimerase/dehydratase" evidence="4">
    <location>
        <begin position="271"/>
        <end position="412"/>
    </location>
</feature>
<dbReference type="Pfam" id="PF01073">
    <property type="entry name" value="3Beta_HSD"/>
    <property type="match status" value="1"/>
</dbReference>
<name>A0ABM4WPB7_COFAR</name>
<evidence type="ECO:0008006" key="7">
    <source>
        <dbReference type="Google" id="ProtNLM"/>
    </source>
</evidence>
<evidence type="ECO:0000256" key="2">
    <source>
        <dbReference type="ARBA" id="ARBA00023002"/>
    </source>
</evidence>
<dbReference type="GeneID" id="113728906"/>
<accession>A0ABM4WPB7</accession>
<reference evidence="6" key="1">
    <citation type="submission" date="2025-08" db="UniProtKB">
        <authorList>
            <consortium name="RefSeq"/>
        </authorList>
    </citation>
    <scope>IDENTIFICATION</scope>
    <source>
        <tissue evidence="6">Leaves</tissue>
    </source>
</reference>
<feature type="domain" description="3-beta hydroxysteroid dehydrogenase/isomerase" evidence="3">
    <location>
        <begin position="2"/>
        <end position="134"/>
    </location>
</feature>
<evidence type="ECO:0000259" key="4">
    <source>
        <dbReference type="Pfam" id="PF01370"/>
    </source>
</evidence>
<evidence type="ECO:0000313" key="5">
    <source>
        <dbReference type="Proteomes" id="UP001652660"/>
    </source>
</evidence>
<dbReference type="Gene3D" id="3.40.50.720">
    <property type="entry name" value="NAD(P)-binding Rossmann-like Domain"/>
    <property type="match status" value="2"/>
</dbReference>
<keyword evidence="2" id="KW-0560">Oxidoreductase</keyword>
<keyword evidence="1" id="KW-0521">NADP</keyword>
<evidence type="ECO:0000259" key="3">
    <source>
        <dbReference type="Pfam" id="PF01073"/>
    </source>
</evidence>
<dbReference type="Pfam" id="PF01370">
    <property type="entry name" value="Epimerase"/>
    <property type="match status" value="1"/>
</dbReference>
<dbReference type="Proteomes" id="UP001652660">
    <property type="component" value="Chromosome 2e"/>
</dbReference>
<dbReference type="InterPro" id="IPR050425">
    <property type="entry name" value="NAD(P)_dehydrat-like"/>
</dbReference>
<organism evidence="5 6">
    <name type="scientific">Coffea arabica</name>
    <name type="common">Arabian coffee</name>
    <dbReference type="NCBI Taxonomy" id="13443"/>
    <lineage>
        <taxon>Eukaryota</taxon>
        <taxon>Viridiplantae</taxon>
        <taxon>Streptophyta</taxon>
        <taxon>Embryophyta</taxon>
        <taxon>Tracheophyta</taxon>
        <taxon>Spermatophyta</taxon>
        <taxon>Magnoliopsida</taxon>
        <taxon>eudicotyledons</taxon>
        <taxon>Gunneridae</taxon>
        <taxon>Pentapetalae</taxon>
        <taxon>asterids</taxon>
        <taxon>lamiids</taxon>
        <taxon>Gentianales</taxon>
        <taxon>Rubiaceae</taxon>
        <taxon>Ixoroideae</taxon>
        <taxon>Gardenieae complex</taxon>
        <taxon>Bertiereae - Coffeeae clade</taxon>
        <taxon>Coffeeae</taxon>
        <taxon>Coffea</taxon>
    </lineage>
</organism>
<keyword evidence="5" id="KW-1185">Reference proteome</keyword>
<protein>
    <recommendedName>
        <fullName evidence="7">Cinnamoyl-CoA reductase 1-like</fullName>
    </recommendedName>
</protein>
<gene>
    <name evidence="6" type="primary">LOC113728906</name>
</gene>
<dbReference type="SUPFAM" id="SSF51735">
    <property type="entry name" value="NAD(P)-binding Rossmann-fold domains"/>
    <property type="match status" value="2"/>
</dbReference>
<dbReference type="RefSeq" id="XP_071933616.1">
    <property type="nucleotide sequence ID" value="XM_072077515.1"/>
</dbReference>
<dbReference type="PANTHER" id="PTHR10366:SF852">
    <property type="entry name" value="CINNAMOYL-COA REDUCTASE CAD2"/>
    <property type="match status" value="1"/>
</dbReference>
<proteinExistence type="predicted"/>
<dbReference type="PANTHER" id="PTHR10366">
    <property type="entry name" value="NAD DEPENDENT EPIMERASE/DEHYDRATASE"/>
    <property type="match status" value="1"/>
</dbReference>
<evidence type="ECO:0000313" key="6">
    <source>
        <dbReference type="RefSeq" id="XP_071933616.1"/>
    </source>
</evidence>
<dbReference type="InterPro" id="IPR001509">
    <property type="entry name" value="Epimerase_deHydtase"/>
</dbReference>
<sequence>MGTVNVLRSCAKVSSIKKVVITSSVAAVSNNRELKEDVVVDESWFSDPSYCEEQKSWYALSKTLAEDAAWKFTKEHGIEIITIYPGFVVGPILQPSINLNIELILNLVNGMSRASTTLRWVDVGDVAYALIIAFEIPSASGRYCLVERSAHAPQVIKILRGHYPTYKFLDKLSDNTNLFYPAHTISNEKAKNLGVQFIPLEAIQSGFENKGFFLGSDSSVRAFSNVYGVIFRNLMSWNTLSAIAGLGKILISSGLDIFFFVLEFGRISLSSQIIGTVNVLRSCAKVSSIKKVVITSSVAAVSNNRELKEDVVVDESWFSDPSYCEEQKSWYALSKTLAEDAAWKFTKEHGIEIITIYPGFVVGPILQPSINLNIELILNLVNGARAFPNATLRWVDVRDVGDALIIAFEIPSASGRYCLVERSAHAPQVIKILRGHYPTYKFLDKLSDNTNLFYPAHTISNEKAKNLGVQFIPLEVSLKDTIESFREKNLVSI</sequence>
<dbReference type="InterPro" id="IPR036291">
    <property type="entry name" value="NAD(P)-bd_dom_sf"/>
</dbReference>
<dbReference type="InterPro" id="IPR002225">
    <property type="entry name" value="3Beta_OHSteriod_DH/Estase"/>
</dbReference>